<gene>
    <name evidence="2" type="ORF">H4R18_000421</name>
</gene>
<organism evidence="2 3">
    <name type="scientific">Coemansia javaensis</name>
    <dbReference type="NCBI Taxonomy" id="2761396"/>
    <lineage>
        <taxon>Eukaryota</taxon>
        <taxon>Fungi</taxon>
        <taxon>Fungi incertae sedis</taxon>
        <taxon>Zoopagomycota</taxon>
        <taxon>Kickxellomycotina</taxon>
        <taxon>Kickxellomycetes</taxon>
        <taxon>Kickxellales</taxon>
        <taxon>Kickxellaceae</taxon>
        <taxon>Coemansia</taxon>
    </lineage>
</organism>
<keyword evidence="1" id="KW-0472">Membrane</keyword>
<reference evidence="2" key="1">
    <citation type="submission" date="2022-07" db="EMBL/GenBank/DDBJ databases">
        <title>Phylogenomic reconstructions and comparative analyses of Kickxellomycotina fungi.</title>
        <authorList>
            <person name="Reynolds N.K."/>
            <person name="Stajich J.E."/>
            <person name="Barry K."/>
            <person name="Grigoriev I.V."/>
            <person name="Crous P."/>
            <person name="Smith M.E."/>
        </authorList>
    </citation>
    <scope>NUCLEOTIDE SEQUENCE</scope>
    <source>
        <strain evidence="2">NBRC 105414</strain>
    </source>
</reference>
<dbReference type="PROSITE" id="PS51257">
    <property type="entry name" value="PROKAR_LIPOPROTEIN"/>
    <property type="match status" value="1"/>
</dbReference>
<evidence type="ECO:0000256" key="1">
    <source>
        <dbReference type="SAM" id="Phobius"/>
    </source>
</evidence>
<dbReference type="EMBL" id="JANBUL010000009">
    <property type="protein sequence ID" value="KAJ2785605.1"/>
    <property type="molecule type" value="Genomic_DNA"/>
</dbReference>
<dbReference type="OrthoDB" id="5511748at2759"/>
<proteinExistence type="predicted"/>
<evidence type="ECO:0000313" key="2">
    <source>
        <dbReference type="EMBL" id="KAJ2785605.1"/>
    </source>
</evidence>
<accession>A0A9W8HNM8</accession>
<protein>
    <submittedName>
        <fullName evidence="2">Uncharacterized protein</fullName>
    </submittedName>
</protein>
<feature type="transmembrane region" description="Helical" evidence="1">
    <location>
        <begin position="20"/>
        <end position="38"/>
    </location>
</feature>
<name>A0A9W8HNM8_9FUNG</name>
<sequence length="61" mass="6485">MAGNKIIFRVGSLAFTREAGPLLGLTAAGCLYGAYVMASKFQEPGYLRRAPRHAYKAAGGH</sequence>
<keyword evidence="1" id="KW-0812">Transmembrane</keyword>
<comment type="caution">
    <text evidence="2">The sequence shown here is derived from an EMBL/GenBank/DDBJ whole genome shotgun (WGS) entry which is preliminary data.</text>
</comment>
<dbReference type="AlphaFoldDB" id="A0A9W8HNM8"/>
<keyword evidence="3" id="KW-1185">Reference proteome</keyword>
<dbReference type="Proteomes" id="UP001140217">
    <property type="component" value="Unassembled WGS sequence"/>
</dbReference>
<keyword evidence="1" id="KW-1133">Transmembrane helix</keyword>
<evidence type="ECO:0000313" key="3">
    <source>
        <dbReference type="Proteomes" id="UP001140217"/>
    </source>
</evidence>